<name>A0A8X8XUF4_SALSN</name>
<reference evidence="1" key="1">
    <citation type="submission" date="2018-01" db="EMBL/GenBank/DDBJ databases">
        <authorList>
            <person name="Mao J.F."/>
        </authorList>
    </citation>
    <scope>NUCLEOTIDE SEQUENCE</scope>
    <source>
        <strain evidence="1">Huo1</strain>
        <tissue evidence="1">Leaf</tissue>
    </source>
</reference>
<proteinExistence type="predicted"/>
<accession>A0A8X8XUF4</accession>
<reference evidence="1" key="2">
    <citation type="submission" date="2020-08" db="EMBL/GenBank/DDBJ databases">
        <title>Plant Genome Project.</title>
        <authorList>
            <person name="Zhang R.-G."/>
        </authorList>
    </citation>
    <scope>NUCLEOTIDE SEQUENCE</scope>
    <source>
        <strain evidence="1">Huo1</strain>
        <tissue evidence="1">Leaf</tissue>
    </source>
</reference>
<dbReference type="InterPro" id="IPR022251">
    <property type="entry name" value="DUF3774_wound-induced"/>
</dbReference>
<dbReference type="Proteomes" id="UP000298416">
    <property type="component" value="Unassembled WGS sequence"/>
</dbReference>
<dbReference type="EMBL" id="PNBA02000006">
    <property type="protein sequence ID" value="KAG6420675.1"/>
    <property type="molecule type" value="Genomic_DNA"/>
</dbReference>
<evidence type="ECO:0000313" key="1">
    <source>
        <dbReference type="EMBL" id="KAG6420675.1"/>
    </source>
</evidence>
<dbReference type="Pfam" id="PF12609">
    <property type="entry name" value="DUF3774"/>
    <property type="match status" value="1"/>
</dbReference>
<sequence>MDGEGLRSEEEKRRTRILGEERRRFAAVLDEGARILKFGTGLMMRSMQGMKEVAFSTVKSLKDSASPLHDSGKFSGGIDSTDSTAVVVKSDKFKQAEDSLRIVMYLSCWGPN</sequence>
<keyword evidence="2" id="KW-1185">Reference proteome</keyword>
<dbReference type="AlphaFoldDB" id="A0A8X8XUF4"/>
<organism evidence="1">
    <name type="scientific">Salvia splendens</name>
    <name type="common">Scarlet sage</name>
    <dbReference type="NCBI Taxonomy" id="180675"/>
    <lineage>
        <taxon>Eukaryota</taxon>
        <taxon>Viridiplantae</taxon>
        <taxon>Streptophyta</taxon>
        <taxon>Embryophyta</taxon>
        <taxon>Tracheophyta</taxon>
        <taxon>Spermatophyta</taxon>
        <taxon>Magnoliopsida</taxon>
        <taxon>eudicotyledons</taxon>
        <taxon>Gunneridae</taxon>
        <taxon>Pentapetalae</taxon>
        <taxon>asterids</taxon>
        <taxon>lamiids</taxon>
        <taxon>Lamiales</taxon>
        <taxon>Lamiaceae</taxon>
        <taxon>Nepetoideae</taxon>
        <taxon>Mentheae</taxon>
        <taxon>Salviinae</taxon>
        <taxon>Salvia</taxon>
        <taxon>Salvia subgen. Calosphace</taxon>
        <taxon>core Calosphace</taxon>
    </lineage>
</organism>
<evidence type="ECO:0000313" key="2">
    <source>
        <dbReference type="Proteomes" id="UP000298416"/>
    </source>
</evidence>
<comment type="caution">
    <text evidence="1">The sequence shown here is derived from an EMBL/GenBank/DDBJ whole genome shotgun (WGS) entry which is preliminary data.</text>
</comment>
<gene>
    <name evidence="1" type="ORF">SASPL_117212</name>
</gene>
<protein>
    <submittedName>
        <fullName evidence="1">Uncharacterized protein</fullName>
    </submittedName>
</protein>